<keyword evidence="1" id="KW-1017">Isopeptide bond</keyword>
<feature type="domain" description="Ubiquitin-like" evidence="2">
    <location>
        <begin position="28"/>
        <end position="99"/>
    </location>
</feature>
<dbReference type="AlphaFoldDB" id="A0AAP0RTC9"/>
<accession>A0AAP0RTC9</accession>
<evidence type="ECO:0000259" key="2">
    <source>
        <dbReference type="PROSITE" id="PS50053"/>
    </source>
</evidence>
<protein>
    <recommendedName>
        <fullName evidence="2">Ubiquitin-like domain-containing protein</fullName>
    </recommendedName>
</protein>
<dbReference type="Proteomes" id="UP001415857">
    <property type="component" value="Unassembled WGS sequence"/>
</dbReference>
<organism evidence="3 4">
    <name type="scientific">Liquidambar formosana</name>
    <name type="common">Formosan gum</name>
    <dbReference type="NCBI Taxonomy" id="63359"/>
    <lineage>
        <taxon>Eukaryota</taxon>
        <taxon>Viridiplantae</taxon>
        <taxon>Streptophyta</taxon>
        <taxon>Embryophyta</taxon>
        <taxon>Tracheophyta</taxon>
        <taxon>Spermatophyta</taxon>
        <taxon>Magnoliopsida</taxon>
        <taxon>eudicotyledons</taxon>
        <taxon>Gunneridae</taxon>
        <taxon>Pentapetalae</taxon>
        <taxon>Saxifragales</taxon>
        <taxon>Altingiaceae</taxon>
        <taxon>Liquidambar</taxon>
    </lineage>
</organism>
<comment type="caution">
    <text evidence="3">The sequence shown here is derived from an EMBL/GenBank/DDBJ whole genome shotgun (WGS) entry which is preliminary data.</text>
</comment>
<dbReference type="InterPro" id="IPR050158">
    <property type="entry name" value="Ubiquitin_ubiquitin-like"/>
</dbReference>
<dbReference type="PANTHER" id="PTHR10666">
    <property type="entry name" value="UBIQUITIN"/>
    <property type="match status" value="1"/>
</dbReference>
<feature type="domain" description="Ubiquitin-like" evidence="2">
    <location>
        <begin position="505"/>
        <end position="564"/>
    </location>
</feature>
<keyword evidence="4" id="KW-1185">Reference proteome</keyword>
<evidence type="ECO:0000256" key="1">
    <source>
        <dbReference type="ARBA" id="ARBA00022499"/>
    </source>
</evidence>
<dbReference type="Gene3D" id="3.10.20.90">
    <property type="entry name" value="Phosphatidylinositol 3-kinase Catalytic Subunit, Chain A, domain 1"/>
    <property type="match status" value="7"/>
</dbReference>
<dbReference type="GO" id="GO:0003729">
    <property type="term" value="F:mRNA binding"/>
    <property type="evidence" value="ECO:0007669"/>
    <property type="project" value="UniProtKB-ARBA"/>
</dbReference>
<feature type="domain" description="Ubiquitin-like" evidence="2">
    <location>
        <begin position="114"/>
        <end position="181"/>
    </location>
</feature>
<dbReference type="PRINTS" id="PR00348">
    <property type="entry name" value="UBIQUITIN"/>
</dbReference>
<dbReference type="InterPro" id="IPR000626">
    <property type="entry name" value="Ubiquitin-like_dom"/>
</dbReference>
<feature type="domain" description="Ubiquitin-like" evidence="2">
    <location>
        <begin position="215"/>
        <end position="272"/>
    </location>
</feature>
<dbReference type="PROSITE" id="PS50053">
    <property type="entry name" value="UBIQUITIN_2"/>
    <property type="match status" value="6"/>
</dbReference>
<dbReference type="InterPro" id="IPR019956">
    <property type="entry name" value="Ubiquitin_dom"/>
</dbReference>
<feature type="domain" description="Ubiquitin-like" evidence="2">
    <location>
        <begin position="357"/>
        <end position="425"/>
    </location>
</feature>
<evidence type="ECO:0000313" key="3">
    <source>
        <dbReference type="EMBL" id="KAK9281957.1"/>
    </source>
</evidence>
<dbReference type="InterPro" id="IPR029071">
    <property type="entry name" value="Ubiquitin-like_domsf"/>
</dbReference>
<sequence>MRTGFRDIEDRIMDLLTENNVEKEKKSMKIFINAASNGKIMLLEPKWSHTILFVKKMIHSKEGILPDHQFLFYRGIPLDNDKTLATYCVEDVSFFHLVVCPAWFDPTVDDGIKMTVMLRWERIEMDVKPWYTGREIKAVVESSTGLQLDPFLLIHDGELLEDSMTMADRDISKESVIYMSLLPLRDREDSPTNPKKLSEVDEFEILIGYSDWEESFLVSKSKTVFEIKKMIENFYGLPPNQQVLFHGEKMTQLEDRKTLEFYNIKENSSVRLFSPSLKLSIKMPQVGTTNLLKARSFFTISDVKHFVSEEMGIPPSSQTLIHAGKLLNDAETLEACNIQRNSEVYAIFGLDDQSDELPLTIVMPKRDFLDIKVKQWFTISDVKATVESKTEVPICVQDLYYNQGKLKDWKTVSDYGIKNRSNITMEICSSQVKLFIHTQDDCSIVIEAKNSDTVDAVLNMVPQEEIDFINGQPCLILDDTRLMGDKMLAHYGIKTGCILCLDRLIQINVTIPNGKTMKVALNASYKIDTVKKKIEEICGIPYEVQRLSYLDDELDDNMTLGQYDAILGNLWVLRWSCGGGSWSFFWPSYKSCV</sequence>
<name>A0AAP0RTC9_LIQFO</name>
<dbReference type="SMART" id="SM00213">
    <property type="entry name" value="UBQ"/>
    <property type="match status" value="7"/>
</dbReference>
<dbReference type="Pfam" id="PF00240">
    <property type="entry name" value="ubiquitin"/>
    <property type="match status" value="6"/>
</dbReference>
<proteinExistence type="predicted"/>
<feature type="domain" description="Ubiquitin-like" evidence="2">
    <location>
        <begin position="277"/>
        <end position="347"/>
    </location>
</feature>
<dbReference type="CDD" id="cd17039">
    <property type="entry name" value="Ubl_ubiquitin_like"/>
    <property type="match status" value="5"/>
</dbReference>
<dbReference type="SUPFAM" id="SSF54236">
    <property type="entry name" value="Ubiquitin-like"/>
    <property type="match status" value="7"/>
</dbReference>
<dbReference type="EMBL" id="JBBPBK010000007">
    <property type="protein sequence ID" value="KAK9281957.1"/>
    <property type="molecule type" value="Genomic_DNA"/>
</dbReference>
<evidence type="ECO:0000313" key="4">
    <source>
        <dbReference type="Proteomes" id="UP001415857"/>
    </source>
</evidence>
<reference evidence="3 4" key="1">
    <citation type="journal article" date="2024" name="Plant J.">
        <title>Genome sequences and population genomics reveal climatic adaptation and genomic divergence between two closely related sweetgum species.</title>
        <authorList>
            <person name="Xu W.Q."/>
            <person name="Ren C.Q."/>
            <person name="Zhang X.Y."/>
            <person name="Comes H.P."/>
            <person name="Liu X.H."/>
            <person name="Li Y.G."/>
            <person name="Kettle C.J."/>
            <person name="Jalonen R."/>
            <person name="Gaisberger H."/>
            <person name="Ma Y.Z."/>
            <person name="Qiu Y.X."/>
        </authorList>
    </citation>
    <scope>NUCLEOTIDE SEQUENCE [LARGE SCALE GENOMIC DNA]</scope>
    <source>
        <strain evidence="3">Hangzhou</strain>
    </source>
</reference>
<gene>
    <name evidence="3" type="ORF">L1049_004866</name>
</gene>